<dbReference type="PROSITE" id="PS51007">
    <property type="entry name" value="CYTC"/>
    <property type="match status" value="1"/>
</dbReference>
<reference evidence="9 10" key="1">
    <citation type="submission" date="2014-02" db="EMBL/GenBank/DDBJ databases">
        <title>Expanding our view of genomic diversity in Candidatus Accumulibacter clades.</title>
        <authorList>
            <person name="Skennerton C.T."/>
            <person name="Barr J.J."/>
            <person name="Slater F.R."/>
            <person name="Bond P.L."/>
            <person name="Tyson G.W."/>
        </authorList>
    </citation>
    <scope>NUCLEOTIDE SEQUENCE [LARGE SCALE GENOMIC DNA]</scope>
    <source>
        <strain evidence="10">BA-92</strain>
    </source>
</reference>
<dbReference type="Gene3D" id="1.10.760.10">
    <property type="entry name" value="Cytochrome c-like domain"/>
    <property type="match status" value="1"/>
</dbReference>
<keyword evidence="7" id="KW-0732">Signal</keyword>
<dbReference type="AlphaFoldDB" id="A0A011PW53"/>
<dbReference type="GO" id="GO:0020037">
    <property type="term" value="F:heme binding"/>
    <property type="evidence" value="ECO:0007669"/>
    <property type="project" value="InterPro"/>
</dbReference>
<dbReference type="InterPro" id="IPR050597">
    <property type="entry name" value="Cytochrome_c_Oxidase_Subunit"/>
</dbReference>
<evidence type="ECO:0000256" key="1">
    <source>
        <dbReference type="ARBA" id="ARBA00022448"/>
    </source>
</evidence>
<dbReference type="STRING" id="1454003.AW10_01296"/>
<dbReference type="EMBL" id="JEMX01000025">
    <property type="protein sequence ID" value="EXI81282.1"/>
    <property type="molecule type" value="Genomic_DNA"/>
</dbReference>
<keyword evidence="5 6" id="KW-0408">Iron</keyword>
<dbReference type="PANTHER" id="PTHR33751">
    <property type="entry name" value="CBB3-TYPE CYTOCHROME C OXIDASE SUBUNIT FIXP"/>
    <property type="match status" value="1"/>
</dbReference>
<evidence type="ECO:0000313" key="10">
    <source>
        <dbReference type="Proteomes" id="UP000021816"/>
    </source>
</evidence>
<feature type="chain" id="PRO_5001461877" evidence="7">
    <location>
        <begin position="19"/>
        <end position="106"/>
    </location>
</feature>
<dbReference type="GO" id="GO:0046872">
    <property type="term" value="F:metal ion binding"/>
    <property type="evidence" value="ECO:0007669"/>
    <property type="project" value="UniProtKB-KW"/>
</dbReference>
<evidence type="ECO:0000256" key="2">
    <source>
        <dbReference type="ARBA" id="ARBA00022617"/>
    </source>
</evidence>
<evidence type="ECO:0000256" key="4">
    <source>
        <dbReference type="ARBA" id="ARBA00022982"/>
    </source>
</evidence>
<evidence type="ECO:0000259" key="8">
    <source>
        <dbReference type="PROSITE" id="PS51007"/>
    </source>
</evidence>
<proteinExistence type="predicted"/>
<keyword evidence="3 6" id="KW-0479">Metal-binding</keyword>
<protein>
    <submittedName>
        <fullName evidence="9">Cytochrome c-554(548)</fullName>
    </submittedName>
</protein>
<accession>A0A011PW53</accession>
<dbReference type="PANTHER" id="PTHR33751:SF9">
    <property type="entry name" value="CYTOCHROME C4"/>
    <property type="match status" value="1"/>
</dbReference>
<evidence type="ECO:0000256" key="3">
    <source>
        <dbReference type="ARBA" id="ARBA00022723"/>
    </source>
</evidence>
<dbReference type="InterPro" id="IPR009056">
    <property type="entry name" value="Cyt_c-like_dom"/>
</dbReference>
<evidence type="ECO:0000256" key="7">
    <source>
        <dbReference type="SAM" id="SignalP"/>
    </source>
</evidence>
<dbReference type="Pfam" id="PF00034">
    <property type="entry name" value="Cytochrom_C"/>
    <property type="match status" value="1"/>
</dbReference>
<feature type="signal peptide" evidence="7">
    <location>
        <begin position="1"/>
        <end position="18"/>
    </location>
</feature>
<keyword evidence="1" id="KW-0813">Transport</keyword>
<keyword evidence="2 6" id="KW-0349">Heme</keyword>
<keyword evidence="4" id="KW-0249">Electron transport</keyword>
<name>A0A011PW53_9PROT</name>
<organism evidence="9 10">
    <name type="scientific">Candidatus Accumulibacter appositus</name>
    <dbReference type="NCBI Taxonomy" id="1454003"/>
    <lineage>
        <taxon>Bacteria</taxon>
        <taxon>Pseudomonadati</taxon>
        <taxon>Pseudomonadota</taxon>
        <taxon>Betaproteobacteria</taxon>
        <taxon>Candidatus Accumulibacter</taxon>
    </lineage>
</organism>
<feature type="domain" description="Cytochrome c" evidence="8">
    <location>
        <begin position="9"/>
        <end position="105"/>
    </location>
</feature>
<dbReference type="GO" id="GO:0009055">
    <property type="term" value="F:electron transfer activity"/>
    <property type="evidence" value="ECO:0007669"/>
    <property type="project" value="InterPro"/>
</dbReference>
<comment type="caution">
    <text evidence="9">The sequence shown here is derived from an EMBL/GenBank/DDBJ whole genome shotgun (WGS) entry which is preliminary data.</text>
</comment>
<dbReference type="PATRIC" id="fig|1454003.3.peg.1335"/>
<gene>
    <name evidence="9" type="ORF">AW10_01296</name>
</gene>
<evidence type="ECO:0000313" key="9">
    <source>
        <dbReference type="EMBL" id="EXI81282.1"/>
    </source>
</evidence>
<dbReference type="SUPFAM" id="SSF46626">
    <property type="entry name" value="Cytochrome c"/>
    <property type="match status" value="1"/>
</dbReference>
<evidence type="ECO:0000256" key="6">
    <source>
        <dbReference type="PROSITE-ProRule" id="PRU00433"/>
    </source>
</evidence>
<evidence type="ECO:0000256" key="5">
    <source>
        <dbReference type="ARBA" id="ARBA00023004"/>
    </source>
</evidence>
<dbReference type="InterPro" id="IPR036909">
    <property type="entry name" value="Cyt_c-like_dom_sf"/>
</dbReference>
<dbReference type="Proteomes" id="UP000021816">
    <property type="component" value="Unassembled WGS sequence"/>
</dbReference>
<sequence precursor="true">MKTILGLMACALAGAALAQTPTGNAEAAKAKTSMCEGCHAVPGYRTASPHVYRVPKLGGQQALYLANALQAYKSGARSHPTMQAIADGLSEQDMADLAAFYSSVQK</sequence>